<comment type="caution">
    <text evidence="1">The sequence shown here is derived from an EMBL/GenBank/DDBJ whole genome shotgun (WGS) entry which is preliminary data.</text>
</comment>
<name>A0ABD6A622_9EURY</name>
<keyword evidence="2" id="KW-1185">Reference proteome</keyword>
<protein>
    <recommendedName>
        <fullName evidence="3">CHAT domain-containing protein</fullName>
    </recommendedName>
</protein>
<dbReference type="EMBL" id="JBHTBF010000001">
    <property type="protein sequence ID" value="MFC7315786.1"/>
    <property type="molecule type" value="Genomic_DNA"/>
</dbReference>
<dbReference type="GeneID" id="79314762"/>
<sequence>MTFVAVEPLPAGDGVRITDSIERRQCDLATATSVEPRSVSPHRIALPVDAAAALTTSAVSLPQVVATYVRDPDGALVHEVTHFEDRTLPAGVYHVELSAPVKLYLRVEGPCTVHLDDGSTTIEFDREREVIVGARSYHERPAATITTTDDPEDVMTAISYLGSALKTTTCERSFPTLRGHPPAIELGDELSIPDGLSVPETGVTLELPPSLSAAFVAAPLAYYLGARVVPGDEPRLVTDDGFAYPLDGPDGYEREVERVLKHVFFLDCLVRTEGIYPVDLAERRIVERHLDADLDFAALYDRPLAEQLESYLSVPFEALAPHAPTWKQTAHVEPIPSGVEALPFLADDLAVIRTPAGHTPVATAASAESIEMFMRGEPVRGEAARTTGNAARPRLVRPAKTDSLEEVWVGTDAPVGATKASPTAFRNRLEQRPKSGDLSIVVVCNDESMLDEHDDARGVYGSRANLPFDVTVYRDLTTDRLRLVLESEIDYFHYIGHIEDGGFQCSDGLLDARTLDAVGMNAFFLNACASYEQGMALIDAGAIGGVATLDPVINTGATAVGRTMARLLNSGFTLRAALDVAREESVVGGQYLVVGDGNVDIAHAESLVPVLSTVESAGDRYEVTIRTYPTGSAGMGTTFTPAMKGYETCSLIPGELRTFSLTREEFEAFLSLDDSPVRLDGRLIWSSSLVLDD</sequence>
<evidence type="ECO:0008006" key="3">
    <source>
        <dbReference type="Google" id="ProtNLM"/>
    </source>
</evidence>
<reference evidence="1 2" key="1">
    <citation type="journal article" date="2019" name="Int. J. Syst. Evol. Microbiol.">
        <title>The Global Catalogue of Microorganisms (GCM) 10K type strain sequencing project: providing services to taxonomists for standard genome sequencing and annotation.</title>
        <authorList>
            <consortium name="The Broad Institute Genomics Platform"/>
            <consortium name="The Broad Institute Genome Sequencing Center for Infectious Disease"/>
            <person name="Wu L."/>
            <person name="Ma J."/>
        </authorList>
    </citation>
    <scope>NUCLEOTIDE SEQUENCE [LARGE SCALE GENOMIC DNA]</scope>
    <source>
        <strain evidence="1 2">PSR21</strain>
    </source>
</reference>
<dbReference type="AlphaFoldDB" id="A0ABD6A622"/>
<organism evidence="1 2">
    <name type="scientific">Halomarina halobia</name>
    <dbReference type="NCBI Taxonomy" id="3033386"/>
    <lineage>
        <taxon>Archaea</taxon>
        <taxon>Methanobacteriati</taxon>
        <taxon>Methanobacteriota</taxon>
        <taxon>Stenosarchaea group</taxon>
        <taxon>Halobacteria</taxon>
        <taxon>Halobacteriales</taxon>
        <taxon>Natronomonadaceae</taxon>
        <taxon>Halomarina</taxon>
    </lineage>
</organism>
<evidence type="ECO:0000313" key="2">
    <source>
        <dbReference type="Proteomes" id="UP001596547"/>
    </source>
</evidence>
<accession>A0ABD6A622</accession>
<dbReference type="Proteomes" id="UP001596547">
    <property type="component" value="Unassembled WGS sequence"/>
</dbReference>
<gene>
    <name evidence="1" type="ORF">ACFQPE_03120</name>
</gene>
<dbReference type="RefSeq" id="WP_276305187.1">
    <property type="nucleotide sequence ID" value="NZ_CP119992.1"/>
</dbReference>
<evidence type="ECO:0000313" key="1">
    <source>
        <dbReference type="EMBL" id="MFC7315786.1"/>
    </source>
</evidence>
<proteinExistence type="predicted"/>